<evidence type="ECO:0000313" key="4">
    <source>
        <dbReference type="EMBL" id="KAK1270237.1"/>
    </source>
</evidence>
<dbReference type="InterPro" id="IPR041101">
    <property type="entry name" value="Transp_inhibit"/>
</dbReference>
<dbReference type="PANTHER" id="PTHR16134:SF43">
    <property type="entry name" value="CORONATINE-INSENSITIVE PROTEIN 1"/>
    <property type="match status" value="1"/>
</dbReference>
<dbReference type="SUPFAM" id="SSF52047">
    <property type="entry name" value="RNI-like"/>
    <property type="match status" value="2"/>
</dbReference>
<accession>A0AAV9B185</accession>
<evidence type="ECO:0000313" key="5">
    <source>
        <dbReference type="Proteomes" id="UP001179952"/>
    </source>
</evidence>
<dbReference type="FunFam" id="3.80.10.10:FF:000124">
    <property type="entry name" value="Coronatine-insensitive protein 1"/>
    <property type="match status" value="1"/>
</dbReference>
<organism evidence="4 5">
    <name type="scientific">Acorus gramineus</name>
    <name type="common">Dwarf sweet flag</name>
    <dbReference type="NCBI Taxonomy" id="55184"/>
    <lineage>
        <taxon>Eukaryota</taxon>
        <taxon>Viridiplantae</taxon>
        <taxon>Streptophyta</taxon>
        <taxon>Embryophyta</taxon>
        <taxon>Tracheophyta</taxon>
        <taxon>Spermatophyta</taxon>
        <taxon>Magnoliopsida</taxon>
        <taxon>Liliopsida</taxon>
        <taxon>Acoraceae</taxon>
        <taxon>Acorus</taxon>
    </lineage>
</organism>
<evidence type="ECO:0000259" key="3">
    <source>
        <dbReference type="Pfam" id="PF18791"/>
    </source>
</evidence>
<proteinExistence type="predicted"/>
<dbReference type="PANTHER" id="PTHR16134">
    <property type="entry name" value="F-BOX/TPR REPEAT PROTEIN POF3"/>
    <property type="match status" value="1"/>
</dbReference>
<comment type="caution">
    <text evidence="4">The sequence shown here is derived from an EMBL/GenBank/DDBJ whole genome shotgun (WGS) entry which is preliminary data.</text>
</comment>
<sequence length="623" mass="70911">MELSRSKRLKSSDGETCSTSRDNPCGGDPDVALEIVMSYIDDPRDRDAVSLVCQRWYQLDALTRKHITIAPCYSTSPDRLRRRFTRLESLKLKGKPRASMFNLIAEDWGGYAGPWVNEIAEAFTCLKSLHFRRMIVSDDDIRILVRERGHMLLTLKLDKCSGFSTDSLLQVARTCRILNVLFLEESSITENDGNWLHELAVNNTVLVVLNFYMTELQQISIQDLVLIARNCRSLVSVKTSDCEITELIEFFRAATALEEFGGGSVIEQVEEDNKKALEYKYANLTFPPKLCHLGLTYMGTNEMQYIYPCAARLKKLDLQCALLNTEDHCQLIQRCPNLEILEVRDVIGDRGLEVLAQSCRKLRRLRIERGEDEQGLEDVQGIVSHTGLINLARGCPELEYLAVYISDITNTAFETLGTYSKNLTDFRLVLLDRLSKITDLPLDNGVRALLTGCDKLRRFALYLRPGALTDTGLSYVGRYSNNIRWMLLGYVGETDEGLLRFSEGCLNLQKLEMRGCSFSECAIAQSVLRMSSLRYIWVQGFHSQTHYQGLMEMARPYWNIEVIPPRYVPVEEEWGGAEDRLDVVDQPAHLVAYYSLAGQRTDYPPWVLPIHPLPFPRDPVNPS</sequence>
<dbReference type="Gene3D" id="1.20.1280.50">
    <property type="match status" value="1"/>
</dbReference>
<reference evidence="4" key="1">
    <citation type="journal article" date="2023" name="Nat. Commun.">
        <title>Diploid and tetraploid genomes of Acorus and the evolution of monocots.</title>
        <authorList>
            <person name="Ma L."/>
            <person name="Liu K.W."/>
            <person name="Li Z."/>
            <person name="Hsiao Y.Y."/>
            <person name="Qi Y."/>
            <person name="Fu T."/>
            <person name="Tang G.D."/>
            <person name="Zhang D."/>
            <person name="Sun W.H."/>
            <person name="Liu D.K."/>
            <person name="Li Y."/>
            <person name="Chen G.Z."/>
            <person name="Liu X.D."/>
            <person name="Liao X.Y."/>
            <person name="Jiang Y.T."/>
            <person name="Yu X."/>
            <person name="Hao Y."/>
            <person name="Huang J."/>
            <person name="Zhao X.W."/>
            <person name="Ke S."/>
            <person name="Chen Y.Y."/>
            <person name="Wu W.L."/>
            <person name="Hsu J.L."/>
            <person name="Lin Y.F."/>
            <person name="Huang M.D."/>
            <person name="Li C.Y."/>
            <person name="Huang L."/>
            <person name="Wang Z.W."/>
            <person name="Zhao X."/>
            <person name="Zhong W.Y."/>
            <person name="Peng D.H."/>
            <person name="Ahmad S."/>
            <person name="Lan S."/>
            <person name="Zhang J.S."/>
            <person name="Tsai W.C."/>
            <person name="Van de Peer Y."/>
            <person name="Liu Z.J."/>
        </authorList>
    </citation>
    <scope>NUCLEOTIDE SEQUENCE</scope>
    <source>
        <strain evidence="4">SCP</strain>
    </source>
</reference>
<feature type="domain" description="Transport inhibitor response 1" evidence="3">
    <location>
        <begin position="86"/>
        <end position="131"/>
    </location>
</feature>
<dbReference type="CDD" id="cd22159">
    <property type="entry name" value="F-box_AtTIR1-like"/>
    <property type="match status" value="1"/>
</dbReference>
<protein>
    <submittedName>
        <fullName evidence="4">Coronatine-insensitive protein 1</fullName>
    </submittedName>
</protein>
<dbReference type="Proteomes" id="UP001179952">
    <property type="component" value="Unassembled WGS sequence"/>
</dbReference>
<dbReference type="Pfam" id="PF18791">
    <property type="entry name" value="Transp_inhibit"/>
    <property type="match status" value="1"/>
</dbReference>
<dbReference type="FunFam" id="1.20.1280.50:FF:000023">
    <property type="entry name" value="F-box/LRR-repeat protein 4"/>
    <property type="match status" value="1"/>
</dbReference>
<name>A0AAV9B185_ACOGR</name>
<evidence type="ECO:0000256" key="1">
    <source>
        <dbReference type="SAM" id="MobiDB-lite"/>
    </source>
</evidence>
<evidence type="ECO:0000259" key="2">
    <source>
        <dbReference type="Pfam" id="PF18511"/>
    </source>
</evidence>
<dbReference type="AlphaFoldDB" id="A0AAV9B185"/>
<dbReference type="InterPro" id="IPR032675">
    <property type="entry name" value="LRR_dom_sf"/>
</dbReference>
<feature type="region of interest" description="Disordered" evidence="1">
    <location>
        <begin position="1"/>
        <end position="25"/>
    </location>
</feature>
<gene>
    <name evidence="4" type="ORF">QJS04_geneDACA007587</name>
</gene>
<dbReference type="SMART" id="SM00367">
    <property type="entry name" value="LRR_CC"/>
    <property type="match status" value="5"/>
</dbReference>
<dbReference type="InterPro" id="IPR041567">
    <property type="entry name" value="COI1_F-box"/>
</dbReference>
<keyword evidence="5" id="KW-1185">Reference proteome</keyword>
<dbReference type="InterPro" id="IPR006553">
    <property type="entry name" value="Leu-rich_rpt_Cys-con_subtyp"/>
</dbReference>
<reference evidence="4" key="2">
    <citation type="submission" date="2023-06" db="EMBL/GenBank/DDBJ databases">
        <authorList>
            <person name="Ma L."/>
            <person name="Liu K.-W."/>
            <person name="Li Z."/>
            <person name="Hsiao Y.-Y."/>
            <person name="Qi Y."/>
            <person name="Fu T."/>
            <person name="Tang G."/>
            <person name="Zhang D."/>
            <person name="Sun W.-H."/>
            <person name="Liu D.-K."/>
            <person name="Li Y."/>
            <person name="Chen G.-Z."/>
            <person name="Liu X.-D."/>
            <person name="Liao X.-Y."/>
            <person name="Jiang Y.-T."/>
            <person name="Yu X."/>
            <person name="Hao Y."/>
            <person name="Huang J."/>
            <person name="Zhao X.-W."/>
            <person name="Ke S."/>
            <person name="Chen Y.-Y."/>
            <person name="Wu W.-L."/>
            <person name="Hsu J.-L."/>
            <person name="Lin Y.-F."/>
            <person name="Huang M.-D."/>
            <person name="Li C.-Y."/>
            <person name="Huang L."/>
            <person name="Wang Z.-W."/>
            <person name="Zhao X."/>
            <person name="Zhong W.-Y."/>
            <person name="Peng D.-H."/>
            <person name="Ahmad S."/>
            <person name="Lan S."/>
            <person name="Zhang J.-S."/>
            <person name="Tsai W.-C."/>
            <person name="Van De Peer Y."/>
            <person name="Liu Z.-J."/>
        </authorList>
    </citation>
    <scope>NUCLEOTIDE SEQUENCE</scope>
    <source>
        <strain evidence="4">SCP</strain>
        <tissue evidence="4">Leaves</tissue>
    </source>
</reference>
<feature type="domain" description="COI1 F-box" evidence="2">
    <location>
        <begin position="29"/>
        <end position="66"/>
    </location>
</feature>
<dbReference type="EMBL" id="JAUJYN010000005">
    <property type="protein sequence ID" value="KAK1270237.1"/>
    <property type="molecule type" value="Genomic_DNA"/>
</dbReference>
<dbReference type="Gene3D" id="3.80.10.10">
    <property type="entry name" value="Ribonuclease Inhibitor"/>
    <property type="match status" value="1"/>
</dbReference>
<dbReference type="Pfam" id="PF18511">
    <property type="entry name" value="F-box_5"/>
    <property type="match status" value="1"/>
</dbReference>